<accession>M1C8A5</accession>
<dbReference type="EnsemblPlants" id="PGSC0003DMT400061945">
    <property type="protein sequence ID" value="PGSC0003DMT400061945"/>
    <property type="gene ID" value="PGSC0003DMG400024108"/>
</dbReference>
<evidence type="ECO:0000313" key="3">
    <source>
        <dbReference type="Proteomes" id="UP000011115"/>
    </source>
</evidence>
<organism evidence="2 3">
    <name type="scientific">Solanum tuberosum</name>
    <name type="common">Potato</name>
    <dbReference type="NCBI Taxonomy" id="4113"/>
    <lineage>
        <taxon>Eukaryota</taxon>
        <taxon>Viridiplantae</taxon>
        <taxon>Streptophyta</taxon>
        <taxon>Embryophyta</taxon>
        <taxon>Tracheophyta</taxon>
        <taxon>Spermatophyta</taxon>
        <taxon>Magnoliopsida</taxon>
        <taxon>eudicotyledons</taxon>
        <taxon>Gunneridae</taxon>
        <taxon>Pentapetalae</taxon>
        <taxon>asterids</taxon>
        <taxon>lamiids</taxon>
        <taxon>Solanales</taxon>
        <taxon>Solanaceae</taxon>
        <taxon>Solanoideae</taxon>
        <taxon>Solaneae</taxon>
        <taxon>Solanum</taxon>
    </lineage>
</organism>
<reference evidence="3" key="1">
    <citation type="journal article" date="2011" name="Nature">
        <title>Genome sequence and analysis of the tuber crop potato.</title>
        <authorList>
            <consortium name="The Potato Genome Sequencing Consortium"/>
        </authorList>
    </citation>
    <scope>NUCLEOTIDE SEQUENCE [LARGE SCALE GENOMIC DNA]</scope>
    <source>
        <strain evidence="3">cv. DM1-3 516 R44</strain>
    </source>
</reference>
<dbReference type="Proteomes" id="UP000011115">
    <property type="component" value="Unassembled WGS sequence"/>
</dbReference>
<feature type="region of interest" description="Disordered" evidence="1">
    <location>
        <begin position="54"/>
        <end position="82"/>
    </location>
</feature>
<name>M1C8A5_SOLTU</name>
<dbReference type="ExpressionAtlas" id="M1C8A5">
    <property type="expression patterns" value="baseline"/>
</dbReference>
<reference evidence="2" key="2">
    <citation type="submission" date="2015-06" db="UniProtKB">
        <authorList>
            <consortium name="EnsemblPlants"/>
        </authorList>
    </citation>
    <scope>IDENTIFICATION</scope>
    <source>
        <strain evidence="2">DM1-3 516 R44</strain>
    </source>
</reference>
<keyword evidence="3" id="KW-1185">Reference proteome</keyword>
<dbReference type="Gramene" id="PGSC0003DMT400061945">
    <property type="protein sequence ID" value="PGSC0003DMT400061945"/>
    <property type="gene ID" value="PGSC0003DMG400024108"/>
</dbReference>
<feature type="compositionally biased region" description="Polar residues" evidence="1">
    <location>
        <begin position="59"/>
        <end position="76"/>
    </location>
</feature>
<evidence type="ECO:0000256" key="1">
    <source>
        <dbReference type="SAM" id="MobiDB-lite"/>
    </source>
</evidence>
<proteinExistence type="predicted"/>
<dbReference type="AlphaFoldDB" id="M1C8A5"/>
<protein>
    <submittedName>
        <fullName evidence="2">Exocyst complex component</fullName>
    </submittedName>
</protein>
<sequence length="82" mass="9033">MTVSPDDLIALAQQYSSELLQSELERTRLNTACFVESTPLDSVPESAKAAYASLRGSMDSPSRSFRGSQHIGSPSFSRPRRR</sequence>
<evidence type="ECO:0000313" key="2">
    <source>
        <dbReference type="EnsemblPlants" id="PGSC0003DMT400061945"/>
    </source>
</evidence>
<dbReference type="HOGENOM" id="CLU_2562862_0_0_1"/>